<evidence type="ECO:0000256" key="9">
    <source>
        <dbReference type="RuleBase" id="RU003722"/>
    </source>
</evidence>
<keyword evidence="3 9" id="KW-0812">Transmembrane</keyword>
<dbReference type="PANTHER" id="PTHR10110">
    <property type="entry name" value="SODIUM/HYDROGEN EXCHANGER"/>
    <property type="match status" value="1"/>
</dbReference>
<feature type="region of interest" description="Disordered" evidence="10">
    <location>
        <begin position="1020"/>
        <end position="1106"/>
    </location>
</feature>
<keyword evidence="9" id="KW-0050">Antiport</keyword>
<dbReference type="Proteomes" id="UP000678499">
    <property type="component" value="Unassembled WGS sequence"/>
</dbReference>
<dbReference type="Gene3D" id="6.10.140.1330">
    <property type="match status" value="1"/>
</dbReference>
<dbReference type="InterPro" id="IPR018422">
    <property type="entry name" value="Cation/H_exchanger_CPA1"/>
</dbReference>
<dbReference type="GO" id="GO:0015385">
    <property type="term" value="F:sodium:proton antiporter activity"/>
    <property type="evidence" value="ECO:0007669"/>
    <property type="project" value="InterPro"/>
</dbReference>
<feature type="region of interest" description="Disordered" evidence="10">
    <location>
        <begin position="849"/>
        <end position="874"/>
    </location>
</feature>
<evidence type="ECO:0000256" key="2">
    <source>
        <dbReference type="ARBA" id="ARBA00022448"/>
    </source>
</evidence>
<dbReference type="EMBL" id="CAJPEX010000001">
    <property type="protein sequence ID" value="CAG0912206.1"/>
    <property type="molecule type" value="Genomic_DNA"/>
</dbReference>
<evidence type="ECO:0000259" key="12">
    <source>
        <dbReference type="Pfam" id="PF00999"/>
    </source>
</evidence>
<keyword evidence="6 9" id="KW-0406">Ion transport</keyword>
<evidence type="ECO:0000256" key="3">
    <source>
        <dbReference type="ARBA" id="ARBA00022692"/>
    </source>
</evidence>
<name>A0A7R9BBF1_9CRUS</name>
<feature type="compositionally biased region" description="Basic and acidic residues" evidence="10">
    <location>
        <begin position="968"/>
        <end position="979"/>
    </location>
</feature>
<feature type="region of interest" description="Disordered" evidence="10">
    <location>
        <begin position="628"/>
        <end position="680"/>
    </location>
</feature>
<feature type="transmembrane region" description="Helical" evidence="11">
    <location>
        <begin position="373"/>
        <end position="391"/>
    </location>
</feature>
<evidence type="ECO:0000313" key="14">
    <source>
        <dbReference type="Proteomes" id="UP000678499"/>
    </source>
</evidence>
<keyword evidence="8 9" id="KW-0739">Sodium transport</keyword>
<proteinExistence type="inferred from homology"/>
<evidence type="ECO:0000256" key="4">
    <source>
        <dbReference type="ARBA" id="ARBA00022989"/>
    </source>
</evidence>
<dbReference type="GO" id="GO:0051453">
    <property type="term" value="P:regulation of intracellular pH"/>
    <property type="evidence" value="ECO:0007669"/>
    <property type="project" value="TreeGrafter"/>
</dbReference>
<dbReference type="InterPro" id="IPR006153">
    <property type="entry name" value="Cation/H_exchanger_TM"/>
</dbReference>
<feature type="transmembrane region" description="Helical" evidence="11">
    <location>
        <begin position="334"/>
        <end position="361"/>
    </location>
</feature>
<feature type="region of interest" description="Disordered" evidence="10">
    <location>
        <begin position="930"/>
        <end position="950"/>
    </location>
</feature>
<dbReference type="PRINTS" id="PR01084">
    <property type="entry name" value="NAHEXCHNGR"/>
</dbReference>
<keyword evidence="5" id="KW-0915">Sodium</keyword>
<protein>
    <recommendedName>
        <fullName evidence="9">Sodium/hydrogen exchanger</fullName>
    </recommendedName>
</protein>
<evidence type="ECO:0000256" key="1">
    <source>
        <dbReference type="ARBA" id="ARBA00004141"/>
    </source>
</evidence>
<comment type="similarity">
    <text evidence="9">Belongs to the monovalent cation:proton antiporter 1 (CPA1) transporter (TC 2.A.36) family.</text>
</comment>
<feature type="transmembrane region" description="Helical" evidence="11">
    <location>
        <begin position="217"/>
        <end position="241"/>
    </location>
</feature>
<feature type="transmembrane region" description="Helical" evidence="11">
    <location>
        <begin position="403"/>
        <end position="430"/>
    </location>
</feature>
<feature type="transmembrane region" description="Helical" evidence="11">
    <location>
        <begin position="111"/>
        <end position="132"/>
    </location>
</feature>
<dbReference type="AlphaFoldDB" id="A0A7R9BBF1"/>
<dbReference type="EMBL" id="OA882038">
    <property type="protein sequence ID" value="CAD7272054.1"/>
    <property type="molecule type" value="Genomic_DNA"/>
</dbReference>
<feature type="region of interest" description="Disordered" evidence="10">
    <location>
        <begin position="968"/>
        <end position="998"/>
    </location>
</feature>
<feature type="compositionally biased region" description="Polar residues" evidence="10">
    <location>
        <begin position="1040"/>
        <end position="1070"/>
    </location>
</feature>
<keyword evidence="4 11" id="KW-1133">Transmembrane helix</keyword>
<evidence type="ECO:0000256" key="8">
    <source>
        <dbReference type="ARBA" id="ARBA00023201"/>
    </source>
</evidence>
<accession>A0A7R9BBF1</accession>
<reference evidence="13" key="1">
    <citation type="submission" date="2020-11" db="EMBL/GenBank/DDBJ databases">
        <authorList>
            <person name="Tran Van P."/>
        </authorList>
    </citation>
    <scope>NUCLEOTIDE SEQUENCE</scope>
</reference>
<feature type="transmembrane region" description="Helical" evidence="11">
    <location>
        <begin position="82"/>
        <end position="99"/>
    </location>
</feature>
<evidence type="ECO:0000256" key="7">
    <source>
        <dbReference type="ARBA" id="ARBA00023136"/>
    </source>
</evidence>
<evidence type="ECO:0000313" key="13">
    <source>
        <dbReference type="EMBL" id="CAD7272054.1"/>
    </source>
</evidence>
<sequence length="1106" mass="122072">MKNGSLIVARSFYCALCGQKVASYQRLISLDLVLFFLSGFHMTEYLSKIFPESCLLIVVGVVVGLLLYYTDAANGTMLTPDVFLFYMLPPIILDAGYFMPNRLFFDHLGTILLMAVVGTIFNSMAVGGSLYLVGTTGIFEEVPLLPALLFGSLVSAVDPVAVLALFDELSVNEVLNIVVFGESLLNDAVTVVLYHMFEAYTVIGENNLHFTDILKGIASFFVISLGGTIIGVIWGFLTGFITRFTEHARVIEPVFVFVMAYLAYLNAEIFHLSGILSTTFCGITMKNYVVANVSQKSQTTLKYTMKMLSSSSETIIFMLLGVSTVHDEHVWDTWFVIFTLLFCTVYRALGVVLLTAIANRFRLHKLERVEKFVMAYGGLRGAVAFALVLLIDENHVKQKHMFVTTTIAVIYFTVFVQGITIKPLVQILGVRRAEKRKKTMNERVHERMIDHMMAGIEELIGHTGNYYWREKFKYYDQKYIRPALLRERHVAEPKILDTFSKLKMRDAKSYAELNATASTADIQTMANMFKHVHPSVSGLAWGRRRSSSLTGQLGVQINSSTTSLGGLLLDSGATAALGKEKFRHLMRDSVAGCGGSSPVVIDPRGAVAQTRYQYPAPLVNKFALRGASPDSLPPPYSTQATAHWRRPERHNDTDTDVDADLPFASTSSGGSTRRRVSGSLGAKSSAPSFALLAVPSALATGPGAAPLTNTQNWYPTLTHTAYLQAAGEWNLDMKELEYSPSTRDMDDARINRLLDASMLRPYRRHNRGVRYNRHAVSDREMPGMSHHKTYAHMRRLISEHAAEKARRKPDRRGDDSPDGADDGGIGAAVTSNGRDKCKVVSFAPQVRGTVAASPPKGHPPPTPKIVVQGPNGGKGKVVVKAKKAVGVGWRLRRPKSVLSHVMEPTASDYSTLLLPDKRWYSDSALPASASEGALHGEPGYSPQEADPRELTTTEVTLPWKRPIGNEEQLEKFEPARHESPGWLECEYSPSDTVLGMRGDEKRKEAYDLFRRRESIGSAAGFRGSFRLSTSEKQRRRHSVSQRQISSLAQPNLVSSQKQPDPSTGSDQSGGIDNPAFQPETVINIEAYDADEASKSRDSVNPANKPN</sequence>
<keyword evidence="14" id="KW-1185">Reference proteome</keyword>
<evidence type="ECO:0000256" key="5">
    <source>
        <dbReference type="ARBA" id="ARBA00023053"/>
    </source>
</evidence>
<evidence type="ECO:0000256" key="10">
    <source>
        <dbReference type="SAM" id="MobiDB-lite"/>
    </source>
</evidence>
<evidence type="ECO:0000256" key="6">
    <source>
        <dbReference type="ARBA" id="ARBA00023065"/>
    </source>
</evidence>
<dbReference type="GO" id="GO:0015386">
    <property type="term" value="F:potassium:proton antiporter activity"/>
    <property type="evidence" value="ECO:0007669"/>
    <property type="project" value="TreeGrafter"/>
</dbReference>
<feature type="transmembrane region" description="Helical" evidence="11">
    <location>
        <begin position="144"/>
        <end position="166"/>
    </location>
</feature>
<organism evidence="13">
    <name type="scientific">Notodromas monacha</name>
    <dbReference type="NCBI Taxonomy" id="399045"/>
    <lineage>
        <taxon>Eukaryota</taxon>
        <taxon>Metazoa</taxon>
        <taxon>Ecdysozoa</taxon>
        <taxon>Arthropoda</taxon>
        <taxon>Crustacea</taxon>
        <taxon>Oligostraca</taxon>
        <taxon>Ostracoda</taxon>
        <taxon>Podocopa</taxon>
        <taxon>Podocopida</taxon>
        <taxon>Cypridocopina</taxon>
        <taxon>Cypridoidea</taxon>
        <taxon>Cyprididae</taxon>
        <taxon>Notodromas</taxon>
    </lineage>
</organism>
<feature type="domain" description="Cation/H+ exchanger transmembrane" evidence="12">
    <location>
        <begin position="34"/>
        <end position="426"/>
    </location>
</feature>
<dbReference type="InterPro" id="IPR004709">
    <property type="entry name" value="NaH_exchanger"/>
</dbReference>
<dbReference type="OrthoDB" id="196264at2759"/>
<feature type="transmembrane region" description="Helical" evidence="11">
    <location>
        <begin position="53"/>
        <end position="70"/>
    </location>
</feature>
<dbReference type="Gene3D" id="6.10.250.1040">
    <property type="match status" value="1"/>
</dbReference>
<dbReference type="NCBIfam" id="TIGR00840">
    <property type="entry name" value="b_cpa1"/>
    <property type="match status" value="1"/>
</dbReference>
<evidence type="ECO:0000256" key="11">
    <source>
        <dbReference type="SAM" id="Phobius"/>
    </source>
</evidence>
<feature type="region of interest" description="Disordered" evidence="10">
    <location>
        <begin position="801"/>
        <end position="831"/>
    </location>
</feature>
<gene>
    <name evidence="13" type="ORF">NMOB1V02_LOCUS6</name>
</gene>
<dbReference type="GO" id="GO:0098719">
    <property type="term" value="P:sodium ion import across plasma membrane"/>
    <property type="evidence" value="ECO:0007669"/>
    <property type="project" value="TreeGrafter"/>
</dbReference>
<dbReference type="PANTHER" id="PTHR10110:SF98">
    <property type="entry name" value="SODIUM_HYDROGEN EXCHANGER"/>
    <property type="match status" value="1"/>
</dbReference>
<comment type="subcellular location">
    <subcellularLocation>
        <location evidence="1">Membrane</location>
        <topology evidence="1">Multi-pass membrane protein</topology>
    </subcellularLocation>
</comment>
<dbReference type="GO" id="GO:0005886">
    <property type="term" value="C:plasma membrane"/>
    <property type="evidence" value="ECO:0007669"/>
    <property type="project" value="TreeGrafter"/>
</dbReference>
<keyword evidence="2 9" id="KW-0813">Transport</keyword>
<keyword evidence="7 11" id="KW-0472">Membrane</keyword>
<dbReference type="Pfam" id="PF00999">
    <property type="entry name" value="Na_H_Exchanger"/>
    <property type="match status" value="1"/>
</dbReference>